<evidence type="ECO:0000256" key="9">
    <source>
        <dbReference type="SAM" id="MobiDB-lite"/>
    </source>
</evidence>
<dbReference type="OrthoDB" id="6674404at2759"/>
<dbReference type="Pfam" id="PF12874">
    <property type="entry name" value="zf-met"/>
    <property type="match status" value="1"/>
</dbReference>
<evidence type="ECO:0000256" key="8">
    <source>
        <dbReference type="PROSITE-ProRule" id="PRU00042"/>
    </source>
</evidence>
<evidence type="ECO:0000256" key="2">
    <source>
        <dbReference type="ARBA" id="ARBA00022723"/>
    </source>
</evidence>
<comment type="subcellular location">
    <subcellularLocation>
        <location evidence="1">Nucleus</location>
    </subcellularLocation>
</comment>
<evidence type="ECO:0000256" key="7">
    <source>
        <dbReference type="ARBA" id="ARBA00023242"/>
    </source>
</evidence>
<accession>A0A653BDU8</accession>
<keyword evidence="12" id="KW-1185">Reference proteome</keyword>
<evidence type="ECO:0000256" key="3">
    <source>
        <dbReference type="ARBA" id="ARBA00022737"/>
    </source>
</evidence>
<feature type="region of interest" description="Disordered" evidence="9">
    <location>
        <begin position="22"/>
        <end position="67"/>
    </location>
</feature>
<dbReference type="Pfam" id="PF00096">
    <property type="entry name" value="zf-C2H2"/>
    <property type="match status" value="1"/>
</dbReference>
<sequence>MEPNEPAMDVKREFETVVIKQEDTDYSNQPTNMATDLKIKTKKEEDDESSGLENKDKNHITENEPSISNLPLDRIKYEQIDDDDKCDFLADTAKNMVEVKLETHVDAEKFEHTGATNMDVSSDCEVDGSAKNEIWAQDQQIANAMDDGDVGYHQDLDTFYEYHSHFLAAVSNNQYDCPNCTYKTTNKGELDIHILKHSEIVGSDRSLTCIHCKASYKSKQMLDDHIVRKHPEFIATVSSKIHECPCCGYQTTIKTLFGKHIMKHPEAADSFNFSACVHCNSTFKTKIALDEHIIKKHPDFIDSVSSKILECGDCTFKTTMEHHLEAHVIKHIDGVGKYKVCICTHCNATFKSNQMLGDHIIRKHPEFIDTVSSKVHECAICDFKTTMKGQLATHMLKHPETAECFMYSSCTSCKATFKSKAVLDEHIIRNHPELIPSVTRKMHECTNCSYKTTMTSHLIKHMLKHPETADSYKVNTCIHCSATFDGKQVLDDHIIKKHPEFAATVSRKIYDCPKCSYKSTIRARLAKHMLQHPETGSSFKLSTCIHCNATFKSKTSLDEHTIRKHPGFMDSISSKIHECANCTYKTTMTSQLARHMLKHPNAASSFKLNTCTHCNKTFESKQTLDDHIIKRHPNFLESVSGKIYECTNCEYKTTIKSRLAKHMLNHPEAAGSYKLSICTHCNTTFKSKQTLDDHVIKKHPDHITSISSKIHECPKCPYKSTSKSLFDKHILKHPEINGILNTQCEHCDARFHSKTALDDHTIKKHPGFDASVTSKVHTCPTCGYRTTMKSNLNKHMSSKHP</sequence>
<dbReference type="PROSITE" id="PS00028">
    <property type="entry name" value="ZINC_FINGER_C2H2_1"/>
    <property type="match status" value="8"/>
</dbReference>
<proteinExistence type="predicted"/>
<evidence type="ECO:0000313" key="12">
    <source>
        <dbReference type="Proteomes" id="UP000410492"/>
    </source>
</evidence>
<dbReference type="InterPro" id="IPR013087">
    <property type="entry name" value="Znf_C2H2_type"/>
</dbReference>
<dbReference type="PANTHER" id="PTHR24392">
    <property type="entry name" value="ZINC FINGER PROTEIN"/>
    <property type="match status" value="1"/>
</dbReference>
<evidence type="ECO:0000256" key="6">
    <source>
        <dbReference type="ARBA" id="ARBA00023125"/>
    </source>
</evidence>
<dbReference type="Proteomes" id="UP000410492">
    <property type="component" value="Unassembled WGS sequence"/>
</dbReference>
<keyword evidence="3" id="KW-0677">Repeat</keyword>
<feature type="compositionally biased region" description="Basic and acidic residues" evidence="9">
    <location>
        <begin position="53"/>
        <end position="62"/>
    </location>
</feature>
<evidence type="ECO:0000313" key="11">
    <source>
        <dbReference type="EMBL" id="VEN33756.1"/>
    </source>
</evidence>
<evidence type="ECO:0000259" key="10">
    <source>
        <dbReference type="PROSITE" id="PS50157"/>
    </source>
</evidence>
<reference evidence="11 12" key="1">
    <citation type="submission" date="2019-01" db="EMBL/GenBank/DDBJ databases">
        <authorList>
            <person name="Sayadi A."/>
        </authorList>
    </citation>
    <scope>NUCLEOTIDE SEQUENCE [LARGE SCALE GENOMIC DNA]</scope>
</reference>
<dbReference type="SMART" id="SM00355">
    <property type="entry name" value="ZnF_C2H2"/>
    <property type="match status" value="19"/>
</dbReference>
<feature type="domain" description="C2H2-type" evidence="10">
    <location>
        <begin position="609"/>
        <end position="632"/>
    </location>
</feature>
<keyword evidence="6" id="KW-0238">DNA-binding</keyword>
<dbReference type="Gene3D" id="3.30.160.60">
    <property type="entry name" value="Classic Zinc Finger"/>
    <property type="match status" value="10"/>
</dbReference>
<keyword evidence="5" id="KW-0862">Zinc</keyword>
<evidence type="ECO:0000256" key="4">
    <source>
        <dbReference type="ARBA" id="ARBA00022771"/>
    </source>
</evidence>
<dbReference type="GO" id="GO:0008270">
    <property type="term" value="F:zinc ion binding"/>
    <property type="evidence" value="ECO:0007669"/>
    <property type="project" value="UniProtKB-KW"/>
</dbReference>
<protein>
    <recommendedName>
        <fullName evidence="10">C2H2-type domain-containing protein</fullName>
    </recommendedName>
</protein>
<dbReference type="EMBL" id="CAACVG010000220">
    <property type="protein sequence ID" value="VEN33756.1"/>
    <property type="molecule type" value="Genomic_DNA"/>
</dbReference>
<dbReference type="AlphaFoldDB" id="A0A653BDU8"/>
<keyword evidence="2" id="KW-0479">Metal-binding</keyword>
<evidence type="ECO:0000256" key="5">
    <source>
        <dbReference type="ARBA" id="ARBA00022833"/>
    </source>
</evidence>
<dbReference type="SUPFAM" id="SSF57667">
    <property type="entry name" value="beta-beta-alpha zinc fingers"/>
    <property type="match status" value="3"/>
</dbReference>
<dbReference type="GO" id="GO:0005634">
    <property type="term" value="C:nucleus"/>
    <property type="evidence" value="ECO:0007669"/>
    <property type="project" value="UniProtKB-SubCell"/>
</dbReference>
<keyword evidence="4 8" id="KW-0863">Zinc-finger</keyword>
<dbReference type="PANTHER" id="PTHR24392:SF56">
    <property type="entry name" value="ZINC FINGER PROTEIN 510"/>
    <property type="match status" value="1"/>
</dbReference>
<dbReference type="PROSITE" id="PS50157">
    <property type="entry name" value="ZINC_FINGER_C2H2_2"/>
    <property type="match status" value="2"/>
</dbReference>
<feature type="domain" description="C2H2-type" evidence="10">
    <location>
        <begin position="777"/>
        <end position="801"/>
    </location>
</feature>
<gene>
    <name evidence="11" type="ORF">CALMAC_LOCUS191</name>
</gene>
<keyword evidence="7" id="KW-0539">Nucleus</keyword>
<dbReference type="InterPro" id="IPR036236">
    <property type="entry name" value="Znf_C2H2_sf"/>
</dbReference>
<name>A0A653BDU8_CALMS</name>
<evidence type="ECO:0000256" key="1">
    <source>
        <dbReference type="ARBA" id="ARBA00004123"/>
    </source>
</evidence>
<dbReference type="GO" id="GO:0003677">
    <property type="term" value="F:DNA binding"/>
    <property type="evidence" value="ECO:0007669"/>
    <property type="project" value="UniProtKB-KW"/>
</dbReference>
<organism evidence="11 12">
    <name type="scientific">Callosobruchus maculatus</name>
    <name type="common">Southern cowpea weevil</name>
    <name type="synonym">Pulse bruchid</name>
    <dbReference type="NCBI Taxonomy" id="64391"/>
    <lineage>
        <taxon>Eukaryota</taxon>
        <taxon>Metazoa</taxon>
        <taxon>Ecdysozoa</taxon>
        <taxon>Arthropoda</taxon>
        <taxon>Hexapoda</taxon>
        <taxon>Insecta</taxon>
        <taxon>Pterygota</taxon>
        <taxon>Neoptera</taxon>
        <taxon>Endopterygota</taxon>
        <taxon>Coleoptera</taxon>
        <taxon>Polyphaga</taxon>
        <taxon>Cucujiformia</taxon>
        <taxon>Chrysomeloidea</taxon>
        <taxon>Chrysomelidae</taxon>
        <taxon>Bruchinae</taxon>
        <taxon>Bruchini</taxon>
        <taxon>Callosobruchus</taxon>
    </lineage>
</organism>